<name>A0A0M4FTC2_9BACI</name>
<accession>A0A0M4FTC2</accession>
<evidence type="ECO:0008006" key="3">
    <source>
        <dbReference type="Google" id="ProtNLM"/>
    </source>
</evidence>
<proteinExistence type="predicted"/>
<dbReference type="RefSeq" id="WP_053603136.1">
    <property type="nucleotide sequence ID" value="NZ_CP012600.1"/>
</dbReference>
<evidence type="ECO:0000313" key="1">
    <source>
        <dbReference type="EMBL" id="ALC81380.1"/>
    </source>
</evidence>
<dbReference type="Proteomes" id="UP000067625">
    <property type="component" value="Chromosome"/>
</dbReference>
<evidence type="ECO:0000313" key="2">
    <source>
        <dbReference type="Proteomes" id="UP000067625"/>
    </source>
</evidence>
<reference evidence="1 2" key="2">
    <citation type="journal article" date="2016" name="Int. J. Syst. Evol. Microbiol.">
        <title>Bacillus gobiensis sp. nov., isolated from a soil sample.</title>
        <authorList>
            <person name="Liu B."/>
            <person name="Liu G.H."/>
            <person name="Cetin S."/>
            <person name="Schumann P."/>
            <person name="Pan Z.Z."/>
            <person name="Chen Q.Q."/>
        </authorList>
    </citation>
    <scope>NUCLEOTIDE SEQUENCE [LARGE SCALE GENOMIC DNA]</scope>
    <source>
        <strain evidence="1 2">FJAT-4402</strain>
    </source>
</reference>
<dbReference type="AlphaFoldDB" id="A0A0M4FTC2"/>
<dbReference type="PATRIC" id="fig|1441095.3.peg.1557"/>
<dbReference type="InterPro" id="IPR025553">
    <property type="entry name" value="YppF"/>
</dbReference>
<sequence>MNLAELRHSFAETKKYETDNLNKLMDFSRHLYLQGHLTLHEFRVYLKNLESEGAESPIYQTK</sequence>
<organism evidence="1 2">
    <name type="scientific">Bacillus gobiensis</name>
    <dbReference type="NCBI Taxonomy" id="1441095"/>
    <lineage>
        <taxon>Bacteria</taxon>
        <taxon>Bacillati</taxon>
        <taxon>Bacillota</taxon>
        <taxon>Bacilli</taxon>
        <taxon>Bacillales</taxon>
        <taxon>Bacillaceae</taxon>
        <taxon>Bacillus</taxon>
    </lineage>
</organism>
<dbReference type="Pfam" id="PF14178">
    <property type="entry name" value="YppF"/>
    <property type="match status" value="1"/>
</dbReference>
<dbReference type="OrthoDB" id="2680239at2"/>
<dbReference type="EMBL" id="CP012600">
    <property type="protein sequence ID" value="ALC81380.1"/>
    <property type="molecule type" value="Genomic_DNA"/>
</dbReference>
<protein>
    <recommendedName>
        <fullName evidence="3">YppF-like protein</fullName>
    </recommendedName>
</protein>
<gene>
    <name evidence="1" type="ORF">AM592_07055</name>
</gene>
<keyword evidence="2" id="KW-1185">Reference proteome</keyword>
<reference evidence="2" key="1">
    <citation type="submission" date="2015-08" db="EMBL/GenBank/DDBJ databases">
        <title>Genome sequencing project for genomic taxonomy and phylogenomics of Bacillus-like bacteria.</title>
        <authorList>
            <person name="Liu B."/>
            <person name="Wang J."/>
            <person name="Zhu Y."/>
            <person name="Liu G."/>
            <person name="Chen Q."/>
            <person name="Chen Z."/>
            <person name="Lan J."/>
            <person name="Che J."/>
            <person name="Ge C."/>
            <person name="Shi H."/>
            <person name="Pan Z."/>
            <person name="Liu X."/>
        </authorList>
    </citation>
    <scope>NUCLEOTIDE SEQUENCE [LARGE SCALE GENOMIC DNA]</scope>
    <source>
        <strain evidence="2">FJAT-4402</strain>
    </source>
</reference>